<reference evidence="1" key="1">
    <citation type="submission" date="2023-07" db="EMBL/GenBank/DDBJ databases">
        <title>Gilvimarinus algae sp. nov., isolated from the surface of Kelp.</title>
        <authorList>
            <person name="Sun Y.Y."/>
            <person name="Gong Y."/>
            <person name="Du Z.J."/>
        </authorList>
    </citation>
    <scope>NUCLEOTIDE SEQUENCE</scope>
    <source>
        <strain evidence="1">SDUM040014</strain>
    </source>
</reference>
<dbReference type="Proteomes" id="UP001168380">
    <property type="component" value="Unassembled WGS sequence"/>
</dbReference>
<gene>
    <name evidence="1" type="ORF">QWI16_01455</name>
</gene>
<dbReference type="RefSeq" id="WP_302710940.1">
    <property type="nucleotide sequence ID" value="NZ_JAULRT010000032.1"/>
</dbReference>
<keyword evidence="2" id="KW-1185">Reference proteome</keyword>
<sequence length="99" mass="11440">MHPAKVNTINTLQLIADLEAQRAYEANVPIANVPSELVNQWFDDFYHPDSDWYKEPFTNNELDVLGEFSAFYDARVSSLPDSLDEMHECYQWKEVVGKA</sequence>
<evidence type="ECO:0000313" key="2">
    <source>
        <dbReference type="Proteomes" id="UP001168380"/>
    </source>
</evidence>
<evidence type="ECO:0000313" key="1">
    <source>
        <dbReference type="EMBL" id="MDO3380819.1"/>
    </source>
</evidence>
<accession>A0ABT8T9K9</accession>
<dbReference type="EMBL" id="JAULRT010000032">
    <property type="protein sequence ID" value="MDO3380819.1"/>
    <property type="molecule type" value="Genomic_DNA"/>
</dbReference>
<comment type="caution">
    <text evidence="1">The sequence shown here is derived from an EMBL/GenBank/DDBJ whole genome shotgun (WGS) entry which is preliminary data.</text>
</comment>
<name>A0ABT8T9K9_9GAMM</name>
<organism evidence="1 2">
    <name type="scientific">Gilvimarinus algae</name>
    <dbReference type="NCBI Taxonomy" id="3058037"/>
    <lineage>
        <taxon>Bacteria</taxon>
        <taxon>Pseudomonadati</taxon>
        <taxon>Pseudomonadota</taxon>
        <taxon>Gammaproteobacteria</taxon>
        <taxon>Cellvibrionales</taxon>
        <taxon>Cellvibrionaceae</taxon>
        <taxon>Gilvimarinus</taxon>
    </lineage>
</organism>
<protein>
    <submittedName>
        <fullName evidence="1">Uncharacterized protein</fullName>
    </submittedName>
</protein>
<proteinExistence type="predicted"/>